<dbReference type="GO" id="GO:0016020">
    <property type="term" value="C:membrane"/>
    <property type="evidence" value="ECO:0007669"/>
    <property type="project" value="UniProtKB-SubCell"/>
</dbReference>
<proteinExistence type="predicted"/>
<organism evidence="5 6">
    <name type="scientific">Sedimentitalea nanhaiensis</name>
    <dbReference type="NCBI Taxonomy" id="999627"/>
    <lineage>
        <taxon>Bacteria</taxon>
        <taxon>Pseudomonadati</taxon>
        <taxon>Pseudomonadota</taxon>
        <taxon>Alphaproteobacteria</taxon>
        <taxon>Rhodobacterales</taxon>
        <taxon>Paracoccaceae</taxon>
        <taxon>Sedimentitalea</taxon>
    </lineage>
</organism>
<keyword evidence="6" id="KW-1185">Reference proteome</keyword>
<evidence type="ECO:0000256" key="3">
    <source>
        <dbReference type="ARBA" id="ARBA00022989"/>
    </source>
</evidence>
<dbReference type="Proteomes" id="UP000182466">
    <property type="component" value="Unassembled WGS sequence"/>
</dbReference>
<evidence type="ECO:0000256" key="4">
    <source>
        <dbReference type="ARBA" id="ARBA00023136"/>
    </source>
</evidence>
<dbReference type="SUPFAM" id="SSF161098">
    <property type="entry name" value="MetI-like"/>
    <property type="match status" value="1"/>
</dbReference>
<accession>A0A1I7CSF7</accession>
<sequence length="160" mass="16920">MLEAATGLRSFLRVTLPLSIPCIIVASSMQVTFLSAGLKSLLSTAIPGHVFLAIPFAVLTMKSAFEVFDQLLEKAACAAGPYPEPDPLSRQVSQYPGVGLHIATVLGRAAFAGRVLLPPHRPGNTMTDKPIITLGGVEKRFGGFVAIKDLGLTPTGRNHD</sequence>
<keyword evidence="2" id="KW-0812">Transmembrane</keyword>
<keyword evidence="3" id="KW-1133">Transmembrane helix</keyword>
<gene>
    <name evidence="5" type="ORF">SAMN05216236_11944</name>
</gene>
<evidence type="ECO:0000256" key="1">
    <source>
        <dbReference type="ARBA" id="ARBA00004141"/>
    </source>
</evidence>
<evidence type="ECO:0000313" key="6">
    <source>
        <dbReference type="Proteomes" id="UP000182466"/>
    </source>
</evidence>
<keyword evidence="4" id="KW-0472">Membrane</keyword>
<dbReference type="STRING" id="999627.SAMN05216236_11944"/>
<evidence type="ECO:0000313" key="5">
    <source>
        <dbReference type="EMBL" id="SFU02338.1"/>
    </source>
</evidence>
<protein>
    <submittedName>
        <fullName evidence="5">Uncharacterized protein</fullName>
    </submittedName>
</protein>
<evidence type="ECO:0000256" key="2">
    <source>
        <dbReference type="ARBA" id="ARBA00022692"/>
    </source>
</evidence>
<dbReference type="OrthoDB" id="9782004at2"/>
<dbReference type="InterPro" id="IPR035906">
    <property type="entry name" value="MetI-like_sf"/>
</dbReference>
<name>A0A1I7CSF7_9RHOB</name>
<dbReference type="AlphaFoldDB" id="A0A1I7CSF7"/>
<dbReference type="RefSeq" id="WP_027262848.1">
    <property type="nucleotide sequence ID" value="NZ_FPAW01000019.1"/>
</dbReference>
<dbReference type="EMBL" id="FPAW01000019">
    <property type="protein sequence ID" value="SFU02338.1"/>
    <property type="molecule type" value="Genomic_DNA"/>
</dbReference>
<comment type="subcellular location">
    <subcellularLocation>
        <location evidence="1">Membrane</location>
        <topology evidence="1">Multi-pass membrane protein</topology>
    </subcellularLocation>
</comment>
<reference evidence="5 6" key="1">
    <citation type="submission" date="2016-10" db="EMBL/GenBank/DDBJ databases">
        <authorList>
            <person name="de Groot N.N."/>
        </authorList>
    </citation>
    <scope>NUCLEOTIDE SEQUENCE [LARGE SCALE GENOMIC DNA]</scope>
    <source>
        <strain evidence="5 6">CGMCC 1.10959</strain>
    </source>
</reference>